<organism evidence="1 2">
    <name type="scientific">Fusarium oxysporum f. sp. cepae</name>
    <dbReference type="NCBI Taxonomy" id="396571"/>
    <lineage>
        <taxon>Eukaryota</taxon>
        <taxon>Fungi</taxon>
        <taxon>Dikarya</taxon>
        <taxon>Ascomycota</taxon>
        <taxon>Pezizomycotina</taxon>
        <taxon>Sordariomycetes</taxon>
        <taxon>Hypocreomycetidae</taxon>
        <taxon>Hypocreales</taxon>
        <taxon>Nectriaceae</taxon>
        <taxon>Fusarium</taxon>
        <taxon>Fusarium oxysporum species complex</taxon>
    </lineage>
</organism>
<comment type="caution">
    <text evidence="1">The sequence shown here is derived from an EMBL/GenBank/DDBJ whole genome shotgun (WGS) entry which is preliminary data.</text>
</comment>
<dbReference type="EMBL" id="MRCU01000005">
    <property type="protein sequence ID" value="RKK18056.1"/>
    <property type="molecule type" value="Genomic_DNA"/>
</dbReference>
<dbReference type="Proteomes" id="UP000270866">
    <property type="component" value="Unassembled WGS sequence"/>
</dbReference>
<name>A0A3L6NJV1_FUSOX</name>
<reference evidence="1 2" key="1">
    <citation type="journal article" date="2018" name="Sci. Rep.">
        <title>Characterisation of pathogen-specific regions and novel effector candidates in Fusarium oxysporum f. sp. cepae.</title>
        <authorList>
            <person name="Armitage A.D."/>
            <person name="Taylor A."/>
            <person name="Sobczyk M.K."/>
            <person name="Baxter L."/>
            <person name="Greenfield B.P."/>
            <person name="Bates H.J."/>
            <person name="Wilson F."/>
            <person name="Jackson A.C."/>
            <person name="Ott S."/>
            <person name="Harrison R.J."/>
            <person name="Clarkson J.P."/>
        </authorList>
    </citation>
    <scope>NUCLEOTIDE SEQUENCE [LARGE SCALE GENOMIC DNA]</scope>
    <source>
        <strain evidence="1 2">FoC_Fus2</strain>
    </source>
</reference>
<sequence>MMDQRHGRRSAHQPVLQIVFEDPQSRRVSAEPSLRLPEHFTSLLKDLSQENDQLDRRGRQGLNDAENLSFKLAQLKNLDLIHDPNQRFVLDHWQELVVIAATIVDSYLGHEDVAVSTTTNLNGSELSRDTILRDKRVVREMIKLTDHMYLHWKYHGLALELIVLLNIPLSILRQQSTRKIQELQRLLEQFLLLRPEYSLVDVQNALQTSLFHMSDWDLFCKTAALKYDPVRDVWTSRKLIPSRELEMQEFIDYKGNYPVEVQVPISGFKTFEASLDLLDLQRKAACASQHQVEGTRTGSILAYKWDGIHDAIQQQVLQDLVSPVLL</sequence>
<dbReference type="AlphaFoldDB" id="A0A3L6NJV1"/>
<gene>
    <name evidence="1" type="ORF">BFJ65_g8375</name>
</gene>
<evidence type="ECO:0000313" key="2">
    <source>
        <dbReference type="Proteomes" id="UP000270866"/>
    </source>
</evidence>
<evidence type="ECO:0000313" key="1">
    <source>
        <dbReference type="EMBL" id="RKK18056.1"/>
    </source>
</evidence>
<protein>
    <submittedName>
        <fullName evidence="1">Uncharacterized protein</fullName>
    </submittedName>
</protein>
<accession>A0A3L6NJV1</accession>
<proteinExistence type="predicted"/>